<sequence length="173" mass="19921">MDSKVRDVFSEIEEVLIQAIRDIPVPPETLYACGFWLFYCDYSTISPPCFGYNSEYGEEDERWAPPEWDVEEEENVFEALEPAYEKLMGLMEGRSNEAWAQLVEFQWRFYTDFCARLNASMNSPSSPFAGWSKTDDFVVGVFEEREGEEIYNRLAIDSVGRDSAVKLSIVDLG</sequence>
<dbReference type="RefSeq" id="WP_092021126.1">
    <property type="nucleotide sequence ID" value="NZ_FOUE01000002.1"/>
</dbReference>
<reference evidence="2" key="1">
    <citation type="submission" date="2016-10" db="EMBL/GenBank/DDBJ databases">
        <authorList>
            <person name="Varghese N."/>
            <person name="Submissions S."/>
        </authorList>
    </citation>
    <scope>NUCLEOTIDE SEQUENCE [LARGE SCALE GENOMIC DNA]</scope>
    <source>
        <strain evidence="2">CGMCC 1.7061</strain>
    </source>
</reference>
<accession>A0A1I4NDI3</accession>
<dbReference type="OrthoDB" id="7069005at2"/>
<gene>
    <name evidence="1" type="ORF">SAMN04487963_1309</name>
</gene>
<dbReference type="Proteomes" id="UP000198519">
    <property type="component" value="Unassembled WGS sequence"/>
</dbReference>
<evidence type="ECO:0008006" key="3">
    <source>
        <dbReference type="Google" id="ProtNLM"/>
    </source>
</evidence>
<dbReference type="EMBL" id="FOUE01000002">
    <property type="protein sequence ID" value="SFM13446.1"/>
    <property type="molecule type" value="Genomic_DNA"/>
</dbReference>
<protein>
    <recommendedName>
        <fullName evidence="3">DUF4303 domain-containing protein</fullName>
    </recommendedName>
</protein>
<name>A0A1I4NDI3_9GAMM</name>
<dbReference type="AlphaFoldDB" id="A0A1I4NDI3"/>
<dbReference type="STRING" id="488535.SAMN04487963_1309"/>
<organism evidence="1 2">
    <name type="scientific">Marinobacter zhejiangensis</name>
    <dbReference type="NCBI Taxonomy" id="488535"/>
    <lineage>
        <taxon>Bacteria</taxon>
        <taxon>Pseudomonadati</taxon>
        <taxon>Pseudomonadota</taxon>
        <taxon>Gammaproteobacteria</taxon>
        <taxon>Pseudomonadales</taxon>
        <taxon>Marinobacteraceae</taxon>
        <taxon>Marinobacter</taxon>
    </lineage>
</organism>
<evidence type="ECO:0000313" key="1">
    <source>
        <dbReference type="EMBL" id="SFM13446.1"/>
    </source>
</evidence>
<keyword evidence="2" id="KW-1185">Reference proteome</keyword>
<evidence type="ECO:0000313" key="2">
    <source>
        <dbReference type="Proteomes" id="UP000198519"/>
    </source>
</evidence>
<proteinExistence type="predicted"/>